<dbReference type="EMBL" id="AQFT01000185">
    <property type="protein sequence ID" value="EMZ18667.1"/>
    <property type="molecule type" value="Genomic_DNA"/>
</dbReference>
<name>N1ZNW0_9FIRM</name>
<organism evidence="2 3">
    <name type="scientific">Eubacterium plexicaudatum ASF492</name>
    <dbReference type="NCBI Taxonomy" id="1235802"/>
    <lineage>
        <taxon>Bacteria</taxon>
        <taxon>Bacillati</taxon>
        <taxon>Bacillota</taxon>
        <taxon>Clostridia</taxon>
        <taxon>Eubacteriales</taxon>
        <taxon>Eubacteriaceae</taxon>
        <taxon>Eubacterium</taxon>
    </lineage>
</organism>
<accession>N1ZNW0</accession>
<dbReference type="eggNOG" id="COG1033">
    <property type="taxonomic scope" value="Bacteria"/>
</dbReference>
<reference evidence="2 3" key="1">
    <citation type="journal article" date="2014" name="Genome Announc.">
        <title>Draft genome sequences of the altered schaedler flora, a defined bacterial community from gnotobiotic mice.</title>
        <authorList>
            <person name="Wannemuehler M.J."/>
            <person name="Overstreet A.M."/>
            <person name="Ward D.V."/>
            <person name="Phillips G.J."/>
        </authorList>
    </citation>
    <scope>NUCLEOTIDE SEQUENCE [LARGE SCALE GENOMIC DNA]</scope>
    <source>
        <strain evidence="2 3">ASF492</strain>
    </source>
</reference>
<keyword evidence="3" id="KW-1185">Reference proteome</keyword>
<dbReference type="Gene3D" id="1.20.58.1690">
    <property type="match status" value="1"/>
</dbReference>
<dbReference type="Proteomes" id="UP000012589">
    <property type="component" value="Unassembled WGS sequence"/>
</dbReference>
<dbReference type="InterPro" id="IPR025582">
    <property type="entry name" value="YARHG_dom"/>
</dbReference>
<evidence type="ECO:0000259" key="1">
    <source>
        <dbReference type="SMART" id="SM01324"/>
    </source>
</evidence>
<proteinExistence type="predicted"/>
<dbReference type="Pfam" id="PF13308">
    <property type="entry name" value="YARHG"/>
    <property type="match status" value="1"/>
</dbReference>
<dbReference type="PATRIC" id="fig|1235802.3.peg.6106"/>
<feature type="domain" description="YARHG" evidence="1">
    <location>
        <begin position="196"/>
        <end position="283"/>
    </location>
</feature>
<protein>
    <recommendedName>
        <fullName evidence="1">YARHG domain-containing protein</fullName>
    </recommendedName>
</protein>
<sequence>MLIGCGKNNIEQNDSEIQDSSTFAGYGGYWSYEGKTHEQIIAEGGIELSCTITEDNQFSGTLFSQQEITERFASIEDISGKIEQGELYFDYSDDEWGNSGTLHIQFLSDSIYVDVLNYKKADSGSDYGINGAFELIRQKEELSENDITDNSIYNSSWTEEEIIKAVNERSQYYKASAYYSEIIDYWENAREVRDITNVLEPLFETDKKYYTKEEFESEPMLVIHLAKNEIYARHGYIFKNEDLYNYFMGCIWYSPTCDSTDFDDNIFNEYEKANLEILSDLDTY</sequence>
<evidence type="ECO:0000313" key="3">
    <source>
        <dbReference type="Proteomes" id="UP000012589"/>
    </source>
</evidence>
<dbReference type="STRING" id="1235802.C823_05784"/>
<comment type="caution">
    <text evidence="2">The sequence shown here is derived from an EMBL/GenBank/DDBJ whole genome shotgun (WGS) entry which is preliminary data.</text>
</comment>
<dbReference type="InterPro" id="IPR038434">
    <property type="entry name" value="YARHG_sf"/>
</dbReference>
<dbReference type="AlphaFoldDB" id="N1ZNW0"/>
<gene>
    <name evidence="2" type="ORF">C823_05784</name>
</gene>
<evidence type="ECO:0000313" key="2">
    <source>
        <dbReference type="EMBL" id="EMZ18667.1"/>
    </source>
</evidence>
<dbReference type="HOGENOM" id="CLU_047538_0_0_9"/>
<dbReference type="OrthoDB" id="517663at2"/>
<dbReference type="SMART" id="SM01324">
    <property type="entry name" value="YARHG"/>
    <property type="match status" value="1"/>
</dbReference>